<proteinExistence type="predicted"/>
<protein>
    <submittedName>
        <fullName evidence="1">Uncharacterized protein</fullName>
    </submittedName>
</protein>
<sequence length="58" mass="6368">MSEEVLDTSHLPVKVGQEVICRKGSGEGVGGEMREEKVENSLCGLETHTDLRLKKLKS</sequence>
<dbReference type="EMBL" id="GBXM01060435">
    <property type="protein sequence ID" value="JAH48142.1"/>
    <property type="molecule type" value="Transcribed_RNA"/>
</dbReference>
<organism evidence="1">
    <name type="scientific">Anguilla anguilla</name>
    <name type="common">European freshwater eel</name>
    <name type="synonym">Muraena anguilla</name>
    <dbReference type="NCBI Taxonomy" id="7936"/>
    <lineage>
        <taxon>Eukaryota</taxon>
        <taxon>Metazoa</taxon>
        <taxon>Chordata</taxon>
        <taxon>Craniata</taxon>
        <taxon>Vertebrata</taxon>
        <taxon>Euteleostomi</taxon>
        <taxon>Actinopterygii</taxon>
        <taxon>Neopterygii</taxon>
        <taxon>Teleostei</taxon>
        <taxon>Anguilliformes</taxon>
        <taxon>Anguillidae</taxon>
        <taxon>Anguilla</taxon>
    </lineage>
</organism>
<reference evidence="1" key="2">
    <citation type="journal article" date="2015" name="Fish Shellfish Immunol.">
        <title>Early steps in the European eel (Anguilla anguilla)-Vibrio vulnificus interaction in the gills: Role of the RtxA13 toxin.</title>
        <authorList>
            <person name="Callol A."/>
            <person name="Pajuelo D."/>
            <person name="Ebbesson L."/>
            <person name="Teles M."/>
            <person name="MacKenzie S."/>
            <person name="Amaro C."/>
        </authorList>
    </citation>
    <scope>NUCLEOTIDE SEQUENCE</scope>
</reference>
<accession>A0A0E9T3Q1</accession>
<name>A0A0E9T3Q1_ANGAN</name>
<dbReference type="AlphaFoldDB" id="A0A0E9T3Q1"/>
<evidence type="ECO:0000313" key="1">
    <source>
        <dbReference type="EMBL" id="JAH48142.1"/>
    </source>
</evidence>
<reference evidence="1" key="1">
    <citation type="submission" date="2014-11" db="EMBL/GenBank/DDBJ databases">
        <authorList>
            <person name="Amaro Gonzalez C."/>
        </authorList>
    </citation>
    <scope>NUCLEOTIDE SEQUENCE</scope>
</reference>